<feature type="compositionally biased region" description="Polar residues" evidence="1">
    <location>
        <begin position="162"/>
        <end position="200"/>
    </location>
</feature>
<dbReference type="KEGG" id="tng:GSTEN00003343G001"/>
<dbReference type="PANTHER" id="PTHR16116:SF5">
    <property type="entry name" value="ZINC FINGER PROTEIN 839"/>
    <property type="match status" value="1"/>
</dbReference>
<feature type="non-terminal residue" evidence="2">
    <location>
        <position position="1"/>
    </location>
</feature>
<evidence type="ECO:0000313" key="2">
    <source>
        <dbReference type="EMBL" id="CAF89436.1"/>
    </source>
</evidence>
<dbReference type="PANTHER" id="PTHR16116">
    <property type="entry name" value="ZINC FINGER PROTEIN 839"/>
    <property type="match status" value="1"/>
</dbReference>
<reference evidence="2" key="2">
    <citation type="submission" date="2004-02" db="EMBL/GenBank/DDBJ databases">
        <authorList>
            <consortium name="Genoscope"/>
            <consortium name="Whitehead Institute Centre for Genome Research"/>
        </authorList>
    </citation>
    <scope>NUCLEOTIDE SEQUENCE</scope>
</reference>
<evidence type="ECO:0000256" key="1">
    <source>
        <dbReference type="SAM" id="MobiDB-lite"/>
    </source>
</evidence>
<feature type="region of interest" description="Disordered" evidence="1">
    <location>
        <begin position="121"/>
        <end position="217"/>
    </location>
</feature>
<sequence>AGAVPLEVRNIEVGGGSEPTSCSGWKRSFTGLGSPFFQVARSLGILDEVNRMKVVPGTSPSSRPTNKSARYMEDSKMLPPSKRFKMENSLPVHQNGVEMHRTGTALTGLMAECTSAAGSSSDEMAFAQAPPSEVAEGRCQEDAPQLSSNLSVQMKEKETPSGPESSTDSENPDRSSSPTAQPSGSPGPQQSHHPVESSSTEPEDVQEGQQIYIQTDGLDVQMSEPGMDRIVIVNGPDGTTMHIQTPEDVPLEAVHALLGIEASNESKASQ</sequence>
<dbReference type="AlphaFoldDB" id="Q4TCE6"/>
<organism evidence="2">
    <name type="scientific">Tetraodon nigroviridis</name>
    <name type="common">Spotted green pufferfish</name>
    <name type="synonym">Chelonodon nigroviridis</name>
    <dbReference type="NCBI Taxonomy" id="99883"/>
    <lineage>
        <taxon>Eukaryota</taxon>
        <taxon>Metazoa</taxon>
        <taxon>Chordata</taxon>
        <taxon>Craniata</taxon>
        <taxon>Vertebrata</taxon>
        <taxon>Euteleostomi</taxon>
        <taxon>Actinopterygii</taxon>
        <taxon>Neopterygii</taxon>
        <taxon>Teleostei</taxon>
        <taxon>Neoteleostei</taxon>
        <taxon>Acanthomorphata</taxon>
        <taxon>Eupercaria</taxon>
        <taxon>Tetraodontiformes</taxon>
        <taxon>Tetradontoidea</taxon>
        <taxon>Tetraodontidae</taxon>
        <taxon>Tetraodon</taxon>
    </lineage>
</organism>
<dbReference type="EMBL" id="CAAE01006960">
    <property type="protein sequence ID" value="CAF89436.1"/>
    <property type="molecule type" value="Genomic_DNA"/>
</dbReference>
<dbReference type="InterPro" id="IPR039946">
    <property type="entry name" value="ZN839"/>
</dbReference>
<accession>Q4TCE6</accession>
<protein>
    <submittedName>
        <fullName evidence="2">Chromosome undetermined SCAF6960, whole genome shotgun sequence</fullName>
    </submittedName>
</protein>
<proteinExistence type="predicted"/>
<name>Q4TCE6_TETNG</name>
<dbReference type="OrthoDB" id="5981545at2759"/>
<gene>
    <name evidence="2" type="ORF">GSTENG00003343001</name>
</gene>
<reference evidence="2" key="1">
    <citation type="journal article" date="2004" name="Nature">
        <title>Genome duplication in the teleost fish Tetraodon nigroviridis reveals the early vertebrate proto-karyotype.</title>
        <authorList>
            <person name="Jaillon O."/>
            <person name="Aury J.-M."/>
            <person name="Brunet F."/>
            <person name="Petit J.-L."/>
            <person name="Stange-Thomann N."/>
            <person name="Mauceli E."/>
            <person name="Bouneau L."/>
            <person name="Fischer C."/>
            <person name="Ozouf-Costaz C."/>
            <person name="Bernot A."/>
            <person name="Nicaud S."/>
            <person name="Jaffe D."/>
            <person name="Fisher S."/>
            <person name="Lutfalla G."/>
            <person name="Dossat C."/>
            <person name="Segurens B."/>
            <person name="Dasilva C."/>
            <person name="Salanoubat M."/>
            <person name="Levy M."/>
            <person name="Boudet N."/>
            <person name="Castellano S."/>
            <person name="Anthouard V."/>
            <person name="Jubin C."/>
            <person name="Castelli V."/>
            <person name="Katinka M."/>
            <person name="Vacherie B."/>
            <person name="Biemont C."/>
            <person name="Skalli Z."/>
            <person name="Cattolico L."/>
            <person name="Poulain J."/>
            <person name="De Berardinis V."/>
            <person name="Cruaud C."/>
            <person name="Duprat S."/>
            <person name="Brottier P."/>
            <person name="Coutanceau J.-P."/>
            <person name="Gouzy J."/>
            <person name="Parra G."/>
            <person name="Lardier G."/>
            <person name="Chapple C."/>
            <person name="McKernan K.J."/>
            <person name="McEwan P."/>
            <person name="Bosak S."/>
            <person name="Kellis M."/>
            <person name="Volff J.-N."/>
            <person name="Guigo R."/>
            <person name="Zody M.C."/>
            <person name="Mesirov J."/>
            <person name="Lindblad-Toh K."/>
            <person name="Birren B."/>
            <person name="Nusbaum C."/>
            <person name="Kahn D."/>
            <person name="Robinson-Rechavi M."/>
            <person name="Laudet V."/>
            <person name="Schachter V."/>
            <person name="Quetier F."/>
            <person name="Saurin W."/>
            <person name="Scarpelli C."/>
            <person name="Wincker P."/>
            <person name="Lander E.S."/>
            <person name="Weissenbach J."/>
            <person name="Roest Crollius H."/>
        </authorList>
    </citation>
    <scope>NUCLEOTIDE SEQUENCE [LARGE SCALE GENOMIC DNA]</scope>
</reference>